<protein>
    <submittedName>
        <fullName evidence="1">AAA family ATPase</fullName>
    </submittedName>
</protein>
<dbReference type="Pfam" id="PF13671">
    <property type="entry name" value="AAA_33"/>
    <property type="match status" value="1"/>
</dbReference>
<dbReference type="InterPro" id="IPR027417">
    <property type="entry name" value="P-loop_NTPase"/>
</dbReference>
<dbReference type="Gene3D" id="3.40.50.300">
    <property type="entry name" value="P-loop containing nucleotide triphosphate hydrolases"/>
    <property type="match status" value="1"/>
</dbReference>
<comment type="caution">
    <text evidence="1">The sequence shown here is derived from an EMBL/GenBank/DDBJ whole genome shotgun (WGS) entry which is preliminary data.</text>
</comment>
<accession>A0ABN1Q0A4</accession>
<organism evidence="1 2">
    <name type="scientific">Actinocorallia libanotica</name>
    <dbReference type="NCBI Taxonomy" id="46162"/>
    <lineage>
        <taxon>Bacteria</taxon>
        <taxon>Bacillati</taxon>
        <taxon>Actinomycetota</taxon>
        <taxon>Actinomycetes</taxon>
        <taxon>Streptosporangiales</taxon>
        <taxon>Thermomonosporaceae</taxon>
        <taxon>Actinocorallia</taxon>
    </lineage>
</organism>
<gene>
    <name evidence="1" type="ORF">GCM10009550_00300</name>
</gene>
<evidence type="ECO:0000313" key="2">
    <source>
        <dbReference type="Proteomes" id="UP001500665"/>
    </source>
</evidence>
<proteinExistence type="predicted"/>
<keyword evidence="2" id="KW-1185">Reference proteome</keyword>
<name>A0ABN1Q0A4_9ACTN</name>
<dbReference type="EMBL" id="BAAAHH010000001">
    <property type="protein sequence ID" value="GAA0935317.1"/>
    <property type="molecule type" value="Genomic_DNA"/>
</dbReference>
<reference evidence="1 2" key="1">
    <citation type="journal article" date="2019" name="Int. J. Syst. Evol. Microbiol.">
        <title>The Global Catalogue of Microorganisms (GCM) 10K type strain sequencing project: providing services to taxonomists for standard genome sequencing and annotation.</title>
        <authorList>
            <consortium name="The Broad Institute Genomics Platform"/>
            <consortium name="The Broad Institute Genome Sequencing Center for Infectious Disease"/>
            <person name="Wu L."/>
            <person name="Ma J."/>
        </authorList>
    </citation>
    <scope>NUCLEOTIDE SEQUENCE [LARGE SCALE GENOMIC DNA]</scope>
    <source>
        <strain evidence="1 2">JCM 10696</strain>
    </source>
</reference>
<dbReference type="SUPFAM" id="SSF52540">
    <property type="entry name" value="P-loop containing nucleoside triphosphate hydrolases"/>
    <property type="match status" value="1"/>
</dbReference>
<dbReference type="RefSeq" id="WP_344235295.1">
    <property type="nucleotide sequence ID" value="NZ_BAAAHH010000001.1"/>
</dbReference>
<evidence type="ECO:0000313" key="1">
    <source>
        <dbReference type="EMBL" id="GAA0935317.1"/>
    </source>
</evidence>
<dbReference type="Proteomes" id="UP001500665">
    <property type="component" value="Unassembled WGS sequence"/>
</dbReference>
<sequence length="190" mass="21043">MPEQRDLVFPPGSLVLVAGLPGAGKSTLLRRLYGLTDTETEPVPIGGAVVIDSTQARNWWSSYLRPLPPRGRIPFVYATHVWRIGRALTDGRSVVAHTRGTWPHLLYGFGWLARRGGSGLHLVLLDVPPTLARAGQHERGRVLTGPVFARHVRRWHKLVGRAHDGSLPPVASVTVLRREDADRVRIIRFG</sequence>